<comment type="caution">
    <text evidence="4">The sequence shown here is derived from an EMBL/GenBank/DDBJ whole genome shotgun (WGS) entry which is preliminary data.</text>
</comment>
<evidence type="ECO:0000313" key="4">
    <source>
        <dbReference type="EMBL" id="MBJ6368902.1"/>
    </source>
</evidence>
<protein>
    <submittedName>
        <fullName evidence="4">T9SS type A sorting domain-containing protein</fullName>
    </submittedName>
</protein>
<feature type="chain" id="PRO_5035215452" evidence="2">
    <location>
        <begin position="21"/>
        <end position="198"/>
    </location>
</feature>
<sequence length="198" mass="22132">MKQIYLLLIVVFFCITEVNAQFCPPEGYINGSGDRIIFYYEPSTEFCGNRPNEITVEGRTFEKDGNCYDTTQQYDLASGETPLSGAELDNFTVTSGFNNDCTYDSYGTLPTEDFEYLSKRLRAYPNPLKQGDKIEFGFGKRIDAKVGVYTVTGKKVLSANVNNEAIKAIDVSGLSNGLYMVKFTTDKFSVVRKVAISR</sequence>
<accession>A0A8J7J362</accession>
<evidence type="ECO:0000259" key="3">
    <source>
        <dbReference type="Pfam" id="PF18962"/>
    </source>
</evidence>
<feature type="domain" description="Secretion system C-terminal sorting" evidence="3">
    <location>
        <begin position="124"/>
        <end position="196"/>
    </location>
</feature>
<evidence type="ECO:0000256" key="2">
    <source>
        <dbReference type="SAM" id="SignalP"/>
    </source>
</evidence>
<keyword evidence="1 2" id="KW-0732">Signal</keyword>
<dbReference type="AlphaFoldDB" id="A0A8J7J362"/>
<organism evidence="4 5">
    <name type="scientific">Snuella sedimenti</name>
    <dbReference type="NCBI Taxonomy" id="2798802"/>
    <lineage>
        <taxon>Bacteria</taxon>
        <taxon>Pseudomonadati</taxon>
        <taxon>Bacteroidota</taxon>
        <taxon>Flavobacteriia</taxon>
        <taxon>Flavobacteriales</taxon>
        <taxon>Flavobacteriaceae</taxon>
        <taxon>Snuella</taxon>
    </lineage>
</organism>
<evidence type="ECO:0000256" key="1">
    <source>
        <dbReference type="ARBA" id="ARBA00022729"/>
    </source>
</evidence>
<proteinExistence type="predicted"/>
<dbReference type="RefSeq" id="WP_199115661.1">
    <property type="nucleotide sequence ID" value="NZ_JAELVQ010000016.1"/>
</dbReference>
<dbReference type="EMBL" id="JAELVQ010000016">
    <property type="protein sequence ID" value="MBJ6368902.1"/>
    <property type="molecule type" value="Genomic_DNA"/>
</dbReference>
<dbReference type="Pfam" id="PF18962">
    <property type="entry name" value="Por_Secre_tail"/>
    <property type="match status" value="1"/>
</dbReference>
<feature type="signal peptide" evidence="2">
    <location>
        <begin position="1"/>
        <end position="20"/>
    </location>
</feature>
<dbReference type="InterPro" id="IPR026444">
    <property type="entry name" value="Secre_tail"/>
</dbReference>
<gene>
    <name evidence="4" type="ORF">JF259_12465</name>
</gene>
<name>A0A8J7J362_9FLAO</name>
<dbReference type="Proteomes" id="UP000610931">
    <property type="component" value="Unassembled WGS sequence"/>
</dbReference>
<keyword evidence="5" id="KW-1185">Reference proteome</keyword>
<dbReference type="NCBIfam" id="TIGR04183">
    <property type="entry name" value="Por_Secre_tail"/>
    <property type="match status" value="1"/>
</dbReference>
<reference evidence="4" key="1">
    <citation type="submission" date="2020-12" db="EMBL/GenBank/DDBJ databases">
        <title>Snuella sp. nov., isolated from sediment in Incheon.</title>
        <authorList>
            <person name="Kim W."/>
        </authorList>
    </citation>
    <scope>NUCLEOTIDE SEQUENCE</scope>
    <source>
        <strain evidence="4">CAU 1569</strain>
    </source>
</reference>
<evidence type="ECO:0000313" key="5">
    <source>
        <dbReference type="Proteomes" id="UP000610931"/>
    </source>
</evidence>